<reference evidence="2" key="1">
    <citation type="journal article" date="2014" name="Front. Microbiol.">
        <title>High frequency of phylogenetically diverse reductive dehalogenase-homologous genes in deep subseafloor sedimentary metagenomes.</title>
        <authorList>
            <person name="Kawai M."/>
            <person name="Futagami T."/>
            <person name="Toyoda A."/>
            <person name="Takaki Y."/>
            <person name="Nishi S."/>
            <person name="Hori S."/>
            <person name="Arai W."/>
            <person name="Tsubouchi T."/>
            <person name="Morono Y."/>
            <person name="Uchiyama I."/>
            <person name="Ito T."/>
            <person name="Fujiyama A."/>
            <person name="Inagaki F."/>
            <person name="Takami H."/>
        </authorList>
    </citation>
    <scope>NUCLEOTIDE SEQUENCE</scope>
    <source>
        <strain evidence="2">Expedition CK06-06</strain>
    </source>
</reference>
<dbReference type="AlphaFoldDB" id="X1QB15"/>
<feature type="non-terminal residue" evidence="2">
    <location>
        <position position="59"/>
    </location>
</feature>
<name>X1QB15_9ZZZZ</name>
<organism evidence="2">
    <name type="scientific">marine sediment metagenome</name>
    <dbReference type="NCBI Taxonomy" id="412755"/>
    <lineage>
        <taxon>unclassified sequences</taxon>
        <taxon>metagenomes</taxon>
        <taxon>ecological metagenomes</taxon>
    </lineage>
</organism>
<feature type="region of interest" description="Disordered" evidence="1">
    <location>
        <begin position="1"/>
        <end position="24"/>
    </location>
</feature>
<comment type="caution">
    <text evidence="2">The sequence shown here is derived from an EMBL/GenBank/DDBJ whole genome shotgun (WGS) entry which is preliminary data.</text>
</comment>
<dbReference type="EMBL" id="BARV01039820">
    <property type="protein sequence ID" value="GAI48230.1"/>
    <property type="molecule type" value="Genomic_DNA"/>
</dbReference>
<proteinExistence type="predicted"/>
<accession>X1QB15</accession>
<gene>
    <name evidence="2" type="ORF">S06H3_60904</name>
</gene>
<protein>
    <submittedName>
        <fullName evidence="2">Uncharacterized protein</fullName>
    </submittedName>
</protein>
<evidence type="ECO:0000256" key="1">
    <source>
        <dbReference type="SAM" id="MobiDB-lite"/>
    </source>
</evidence>
<evidence type="ECO:0000313" key="2">
    <source>
        <dbReference type="EMBL" id="GAI48230.1"/>
    </source>
</evidence>
<sequence>MKAKGAFLNNATHPLRERPRSPGGAVGGKVRAVIFFFLLVFEVKTPDSIRASNYTVSTA</sequence>